<proteinExistence type="inferred from homology"/>
<dbReference type="Gene3D" id="3.90.180.10">
    <property type="entry name" value="Medium-chain alcohol dehydrogenases, catalytic domain"/>
    <property type="match status" value="1"/>
</dbReference>
<evidence type="ECO:0000256" key="2">
    <source>
        <dbReference type="ARBA" id="ARBA00022723"/>
    </source>
</evidence>
<dbReference type="InterPro" id="IPR013149">
    <property type="entry name" value="ADH-like_C"/>
</dbReference>
<dbReference type="PROSITE" id="PS00059">
    <property type="entry name" value="ADH_ZINC"/>
    <property type="match status" value="1"/>
</dbReference>
<feature type="domain" description="Alcohol dehydrogenase-like N-terminal" evidence="7">
    <location>
        <begin position="26"/>
        <end position="152"/>
    </location>
</feature>
<comment type="similarity">
    <text evidence="5">Belongs to the zinc-containing alcohol dehydrogenase family.</text>
</comment>
<dbReference type="Proteomes" id="UP000536909">
    <property type="component" value="Unassembled WGS sequence"/>
</dbReference>
<dbReference type="InterPro" id="IPR013154">
    <property type="entry name" value="ADH-like_N"/>
</dbReference>
<dbReference type="Pfam" id="PF00107">
    <property type="entry name" value="ADH_zinc_N"/>
    <property type="match status" value="1"/>
</dbReference>
<dbReference type="PANTHER" id="PTHR42813:SF2">
    <property type="entry name" value="DEHYDROGENASE, ZINC-CONTAINING, PUTATIVE (AFU_ORTHOLOGUE AFUA_2G02810)-RELATED"/>
    <property type="match status" value="1"/>
</dbReference>
<dbReference type="EMBL" id="JACHFV010000011">
    <property type="protein sequence ID" value="MBB5296323.1"/>
    <property type="molecule type" value="Genomic_DNA"/>
</dbReference>
<evidence type="ECO:0000313" key="8">
    <source>
        <dbReference type="EMBL" id="MBB5296323.1"/>
    </source>
</evidence>
<evidence type="ECO:0000313" key="10">
    <source>
        <dbReference type="Proteomes" id="UP000308000"/>
    </source>
</evidence>
<dbReference type="SUPFAM" id="SSF51735">
    <property type="entry name" value="NAD(P)-binding Rossmann-fold domains"/>
    <property type="match status" value="1"/>
</dbReference>
<reference evidence="9 10" key="1">
    <citation type="submission" date="2019-04" db="EMBL/GenBank/DDBJ databases">
        <title>Deinococcus metalilatus MA1002 mutant No.5.</title>
        <authorList>
            <person name="Park W."/>
            <person name="Park C."/>
        </authorList>
    </citation>
    <scope>NUCLEOTIDE SEQUENCE [LARGE SCALE GENOMIC DNA]</scope>
    <source>
        <strain evidence="9 10">MA1002-m5</strain>
    </source>
</reference>
<dbReference type="Gene3D" id="3.40.50.720">
    <property type="entry name" value="NAD(P)-binding Rossmann-like Domain"/>
    <property type="match status" value="1"/>
</dbReference>
<dbReference type="SUPFAM" id="SSF50129">
    <property type="entry name" value="GroES-like"/>
    <property type="match status" value="1"/>
</dbReference>
<dbReference type="AlphaFoldDB" id="A0AAJ5JY31"/>
<dbReference type="Proteomes" id="UP000308000">
    <property type="component" value="Unassembled WGS sequence"/>
</dbReference>
<keyword evidence="2 5" id="KW-0479">Metal-binding</keyword>
<dbReference type="GO" id="GO:0008270">
    <property type="term" value="F:zinc ion binding"/>
    <property type="evidence" value="ECO:0007669"/>
    <property type="project" value="InterPro"/>
</dbReference>
<name>A0AAJ5JY31_9DEIO</name>
<dbReference type="RefSeq" id="WP_129120369.1">
    <property type="nucleotide sequence ID" value="NZ_BSUI01000009.1"/>
</dbReference>
<dbReference type="InterPro" id="IPR036291">
    <property type="entry name" value="NAD(P)-bd_dom_sf"/>
</dbReference>
<evidence type="ECO:0000259" key="6">
    <source>
        <dbReference type="Pfam" id="PF00107"/>
    </source>
</evidence>
<organism evidence="9 10">
    <name type="scientific">Deinococcus metallilatus</name>
    <dbReference type="NCBI Taxonomy" id="1211322"/>
    <lineage>
        <taxon>Bacteria</taxon>
        <taxon>Thermotogati</taxon>
        <taxon>Deinococcota</taxon>
        <taxon>Deinococci</taxon>
        <taxon>Deinococcales</taxon>
        <taxon>Deinococcaceae</taxon>
        <taxon>Deinococcus</taxon>
    </lineage>
</organism>
<evidence type="ECO:0000313" key="9">
    <source>
        <dbReference type="EMBL" id="TLK25193.1"/>
    </source>
</evidence>
<keyword evidence="11" id="KW-1185">Reference proteome</keyword>
<accession>A0AAJ5JY31</accession>
<evidence type="ECO:0000256" key="3">
    <source>
        <dbReference type="ARBA" id="ARBA00022833"/>
    </source>
</evidence>
<feature type="domain" description="Alcohol dehydrogenase-like C-terminal" evidence="6">
    <location>
        <begin position="200"/>
        <end position="267"/>
    </location>
</feature>
<evidence type="ECO:0000256" key="5">
    <source>
        <dbReference type="RuleBase" id="RU361277"/>
    </source>
</evidence>
<protein>
    <submittedName>
        <fullName evidence="9">Glutathione-dependent formaldehyde dehydrogenase</fullName>
    </submittedName>
    <submittedName>
        <fullName evidence="8">Threonine dehydrogenase-like Zn-dependent dehydrogenase</fullName>
    </submittedName>
</protein>
<keyword evidence="4" id="KW-0560">Oxidoreductase</keyword>
<dbReference type="EMBL" id="VBRC01000009">
    <property type="protein sequence ID" value="TLK25193.1"/>
    <property type="molecule type" value="Genomic_DNA"/>
</dbReference>
<dbReference type="InterPro" id="IPR011032">
    <property type="entry name" value="GroES-like_sf"/>
</dbReference>
<evidence type="ECO:0000259" key="7">
    <source>
        <dbReference type="Pfam" id="PF08240"/>
    </source>
</evidence>
<reference evidence="8 11" key="2">
    <citation type="submission" date="2020-08" db="EMBL/GenBank/DDBJ databases">
        <title>Genomic Encyclopedia of Type Strains, Phase IV (KMG-IV): sequencing the most valuable type-strain genomes for metagenomic binning, comparative biology and taxonomic classification.</title>
        <authorList>
            <person name="Goeker M."/>
        </authorList>
    </citation>
    <scope>NUCLEOTIDE SEQUENCE [LARGE SCALE GENOMIC DNA]</scope>
    <source>
        <strain evidence="8 11">DSM 105434</strain>
    </source>
</reference>
<sequence length="402" mass="43234">MKAVVWQHTNKMGVERVPDPTLLLSTDAIVRVTSTAICGSDLHLLDGYIPGMERGDIVGHEFMGEVVEVGRDVRRVRVGDRVVVPFNLACGVCDPCRRGLFSACDNSNPAPNARTVEALYGAMSPSGLFGYTHLFGGYAGGQAQFVRVPFADVGCFKIESDLRDEQVLFLTDIFPTGYQAAEQCGIVPGRDVVAVFGAGPVGQFAARSALMLGAAHVIVVDRVPERLSMAEAAGCQTINYEKEDVLVALRDATGGRGPDHVIDAVGLEAHGHGPGALLDTAEQKMRMSFDRITAVRWAILSCAKGGTVSMAGVYAGLVDKFPLGAAFGKGLVFRMGQTHTHRYVIPLLERIEAGQIDPSFVITHRASLDEAPELYKTFRDKKDGCIKVVLDPWGQPGQVHKV</sequence>
<dbReference type="GO" id="GO:0016491">
    <property type="term" value="F:oxidoreductase activity"/>
    <property type="evidence" value="ECO:0007669"/>
    <property type="project" value="UniProtKB-KW"/>
</dbReference>
<comment type="caution">
    <text evidence="9">The sequence shown here is derived from an EMBL/GenBank/DDBJ whole genome shotgun (WGS) entry which is preliminary data.</text>
</comment>
<dbReference type="InterPro" id="IPR002328">
    <property type="entry name" value="ADH_Zn_CS"/>
</dbReference>
<evidence type="ECO:0000256" key="4">
    <source>
        <dbReference type="ARBA" id="ARBA00023002"/>
    </source>
</evidence>
<gene>
    <name evidence="9" type="ORF">FCS05_13600</name>
    <name evidence="8" type="ORF">HNQ10_003170</name>
</gene>
<comment type="cofactor">
    <cofactor evidence="1 5">
        <name>Zn(2+)</name>
        <dbReference type="ChEBI" id="CHEBI:29105"/>
    </cofactor>
</comment>
<dbReference type="Pfam" id="PF08240">
    <property type="entry name" value="ADH_N"/>
    <property type="match status" value="1"/>
</dbReference>
<dbReference type="PANTHER" id="PTHR42813">
    <property type="entry name" value="ZINC-TYPE ALCOHOL DEHYDROGENASE-LIKE"/>
    <property type="match status" value="1"/>
</dbReference>
<keyword evidence="3 5" id="KW-0862">Zinc</keyword>
<dbReference type="CDD" id="cd08283">
    <property type="entry name" value="FDH_like_1"/>
    <property type="match status" value="1"/>
</dbReference>
<evidence type="ECO:0000256" key="1">
    <source>
        <dbReference type="ARBA" id="ARBA00001947"/>
    </source>
</evidence>
<evidence type="ECO:0000313" key="11">
    <source>
        <dbReference type="Proteomes" id="UP000536909"/>
    </source>
</evidence>